<sequence length="66" mass="7665">EQQAQTITLLQSQIQTYEFQAQTIADLQARIQRFEQFHQQIANCYSTFHVEDNQSPTPSSDSTINF</sequence>
<proteinExistence type="predicted"/>
<dbReference type="Proteomes" id="UP000789920">
    <property type="component" value="Unassembled WGS sequence"/>
</dbReference>
<gene>
    <name evidence="1" type="ORF">RPERSI_LOCUS811</name>
</gene>
<protein>
    <submittedName>
        <fullName evidence="1">17436_t:CDS:1</fullName>
    </submittedName>
</protein>
<feature type="non-terminal residue" evidence="1">
    <location>
        <position position="1"/>
    </location>
</feature>
<keyword evidence="2" id="KW-1185">Reference proteome</keyword>
<dbReference type="EMBL" id="CAJVQC010000655">
    <property type="protein sequence ID" value="CAG8476849.1"/>
    <property type="molecule type" value="Genomic_DNA"/>
</dbReference>
<comment type="caution">
    <text evidence="1">The sequence shown here is derived from an EMBL/GenBank/DDBJ whole genome shotgun (WGS) entry which is preliminary data.</text>
</comment>
<organism evidence="1 2">
    <name type="scientific">Racocetra persica</name>
    <dbReference type="NCBI Taxonomy" id="160502"/>
    <lineage>
        <taxon>Eukaryota</taxon>
        <taxon>Fungi</taxon>
        <taxon>Fungi incertae sedis</taxon>
        <taxon>Mucoromycota</taxon>
        <taxon>Glomeromycotina</taxon>
        <taxon>Glomeromycetes</taxon>
        <taxon>Diversisporales</taxon>
        <taxon>Gigasporaceae</taxon>
        <taxon>Racocetra</taxon>
    </lineage>
</organism>
<accession>A0ACA9KKD4</accession>
<evidence type="ECO:0000313" key="2">
    <source>
        <dbReference type="Proteomes" id="UP000789920"/>
    </source>
</evidence>
<reference evidence="1" key="1">
    <citation type="submission" date="2021-06" db="EMBL/GenBank/DDBJ databases">
        <authorList>
            <person name="Kallberg Y."/>
            <person name="Tangrot J."/>
            <person name="Rosling A."/>
        </authorList>
    </citation>
    <scope>NUCLEOTIDE SEQUENCE</scope>
    <source>
        <strain evidence="1">MA461A</strain>
    </source>
</reference>
<name>A0ACA9KKD4_9GLOM</name>
<evidence type="ECO:0000313" key="1">
    <source>
        <dbReference type="EMBL" id="CAG8476849.1"/>
    </source>
</evidence>